<proteinExistence type="inferred from homology"/>
<evidence type="ECO:0008006" key="6">
    <source>
        <dbReference type="Google" id="ProtNLM"/>
    </source>
</evidence>
<dbReference type="Pfam" id="PF01370">
    <property type="entry name" value="Epimerase"/>
    <property type="match status" value="1"/>
</dbReference>
<dbReference type="InterPro" id="IPR001509">
    <property type="entry name" value="Epimerase_deHydtase"/>
</dbReference>
<evidence type="ECO:0000313" key="5">
    <source>
        <dbReference type="Proteomes" id="UP000192418"/>
    </source>
</evidence>
<organism evidence="4 5">
    <name type="scientific">Desulfocicer vacuolatum DSM 3385</name>
    <dbReference type="NCBI Taxonomy" id="1121400"/>
    <lineage>
        <taxon>Bacteria</taxon>
        <taxon>Pseudomonadati</taxon>
        <taxon>Thermodesulfobacteriota</taxon>
        <taxon>Desulfobacteria</taxon>
        <taxon>Desulfobacterales</taxon>
        <taxon>Desulfobacteraceae</taxon>
        <taxon>Desulfocicer</taxon>
    </lineage>
</organism>
<feature type="domain" description="DUF1731" evidence="3">
    <location>
        <begin position="251"/>
        <end position="297"/>
    </location>
</feature>
<feature type="domain" description="NAD-dependent epimerase/dehydratase" evidence="2">
    <location>
        <begin position="3"/>
        <end position="217"/>
    </location>
</feature>
<evidence type="ECO:0000256" key="1">
    <source>
        <dbReference type="ARBA" id="ARBA00009353"/>
    </source>
</evidence>
<comment type="similarity">
    <text evidence="1">Belongs to the NAD(P)-dependent epimerase/dehydratase family. SDR39U1 subfamily.</text>
</comment>
<dbReference type="STRING" id="1121400.SAMN02746065_101206"/>
<sequence length="299" mass="33051">MKITITGASGFVGTHLTRIMIEQGHTVTGVGTSATHPREGTKNFNWISADTTRPGPWQKNISQAEVIINLTGKNIFGYWTKRYKSQIYDSRILTTKHIVDSIPESSQPLLMNTSAIGYYGDGGEDTLAENREPGDDFLASVCIDWEKEALRATEKGCRVVLMRFGVVLGKEGGALAQMIPAFKLFAGGPLGSGRHWFPWIHVADLLQAIIFLMQNKEFSGPFNFCAPETVRQKTFAKELGNALKRPSIMPAPAFMMKLALGEMSKAIMGSQKAVPKALLKEKFQFQFPRLAIALQEILK</sequence>
<evidence type="ECO:0000313" key="4">
    <source>
        <dbReference type="EMBL" id="SMC37551.1"/>
    </source>
</evidence>
<dbReference type="InterPro" id="IPR010099">
    <property type="entry name" value="SDR39U1"/>
</dbReference>
<dbReference type="AlphaFoldDB" id="A0A1W1YP16"/>
<keyword evidence="5" id="KW-1185">Reference proteome</keyword>
<evidence type="ECO:0000259" key="2">
    <source>
        <dbReference type="Pfam" id="PF01370"/>
    </source>
</evidence>
<protein>
    <recommendedName>
        <fullName evidence="6">TIGR01777 family protein</fullName>
    </recommendedName>
</protein>
<dbReference type="SUPFAM" id="SSF51735">
    <property type="entry name" value="NAD(P)-binding Rossmann-fold domains"/>
    <property type="match status" value="1"/>
</dbReference>
<dbReference type="NCBIfam" id="TIGR01777">
    <property type="entry name" value="yfcH"/>
    <property type="match status" value="1"/>
</dbReference>
<dbReference type="PANTHER" id="PTHR11092:SF0">
    <property type="entry name" value="EPIMERASE FAMILY PROTEIN SDR39U1"/>
    <property type="match status" value="1"/>
</dbReference>
<reference evidence="4 5" key="1">
    <citation type="submission" date="2017-04" db="EMBL/GenBank/DDBJ databases">
        <authorList>
            <person name="Afonso C.L."/>
            <person name="Miller P.J."/>
            <person name="Scott M.A."/>
            <person name="Spackman E."/>
            <person name="Goraichik I."/>
            <person name="Dimitrov K.M."/>
            <person name="Suarez D.L."/>
            <person name="Swayne D.E."/>
        </authorList>
    </citation>
    <scope>NUCLEOTIDE SEQUENCE [LARGE SCALE GENOMIC DNA]</scope>
    <source>
        <strain evidence="4 5">DSM 3385</strain>
    </source>
</reference>
<gene>
    <name evidence="4" type="ORF">SAMN02746065_101206</name>
</gene>
<dbReference type="OrthoDB" id="5292533at2"/>
<accession>A0A1W1YP16</accession>
<dbReference type="Proteomes" id="UP000192418">
    <property type="component" value="Unassembled WGS sequence"/>
</dbReference>
<dbReference type="Gene3D" id="3.40.50.720">
    <property type="entry name" value="NAD(P)-binding Rossmann-like Domain"/>
    <property type="match status" value="1"/>
</dbReference>
<dbReference type="InterPro" id="IPR013549">
    <property type="entry name" value="DUF1731"/>
</dbReference>
<dbReference type="CDD" id="cd05242">
    <property type="entry name" value="SDR_a8"/>
    <property type="match status" value="1"/>
</dbReference>
<evidence type="ECO:0000259" key="3">
    <source>
        <dbReference type="Pfam" id="PF08338"/>
    </source>
</evidence>
<dbReference type="InterPro" id="IPR036291">
    <property type="entry name" value="NAD(P)-bd_dom_sf"/>
</dbReference>
<dbReference type="RefSeq" id="WP_084066678.1">
    <property type="nucleotide sequence ID" value="NZ_FWXY01000001.1"/>
</dbReference>
<dbReference type="PANTHER" id="PTHR11092">
    <property type="entry name" value="SUGAR NUCLEOTIDE EPIMERASE RELATED"/>
    <property type="match status" value="1"/>
</dbReference>
<name>A0A1W1YP16_9BACT</name>
<dbReference type="EMBL" id="FWXY01000001">
    <property type="protein sequence ID" value="SMC37551.1"/>
    <property type="molecule type" value="Genomic_DNA"/>
</dbReference>
<dbReference type="Pfam" id="PF08338">
    <property type="entry name" value="DUF1731"/>
    <property type="match status" value="1"/>
</dbReference>